<feature type="compositionally biased region" description="Polar residues" evidence="1">
    <location>
        <begin position="158"/>
        <end position="171"/>
    </location>
</feature>
<proteinExistence type="predicted"/>
<keyword evidence="3" id="KW-1185">Reference proteome</keyword>
<sequence>MAHAVAHQGMSGSHGNRRSKQYHNRNFEALLGVDNSRRSGSRPPVLRSQRSGLPMGATMGVFSTSSSTYSGQSRQASVTCTKLLCLRVVSVLAAVAGTIMIFFGLFLNTGTPVLGLCIPGGLLIIAVLLLWCVVYVWYGKYCSKYSDSATLGGPPTEGATQRHSRGATQDTTVNLPLSPVMASYGPDTRLDHQHPSTPPPCYFPVDRSPSFPTKGQDMEQPPSTPPPPYNEVT</sequence>
<name>A0A8B7YAW4_ACAPL</name>
<dbReference type="AlphaFoldDB" id="A0A8B7YAW4"/>
<organism evidence="3 4">
    <name type="scientific">Acanthaster planci</name>
    <name type="common">Crown-of-thorns starfish</name>
    <dbReference type="NCBI Taxonomy" id="133434"/>
    <lineage>
        <taxon>Eukaryota</taxon>
        <taxon>Metazoa</taxon>
        <taxon>Echinodermata</taxon>
        <taxon>Eleutherozoa</taxon>
        <taxon>Asterozoa</taxon>
        <taxon>Asteroidea</taxon>
        <taxon>Valvatacea</taxon>
        <taxon>Valvatida</taxon>
        <taxon>Acanthasteridae</taxon>
        <taxon>Acanthaster</taxon>
    </lineage>
</organism>
<protein>
    <submittedName>
        <fullName evidence="4">Uncharacterized protein LOC110978279</fullName>
    </submittedName>
</protein>
<dbReference type="RefSeq" id="XP_022088846.1">
    <property type="nucleotide sequence ID" value="XM_022233154.1"/>
</dbReference>
<gene>
    <name evidence="4" type="primary">LOC110978279</name>
</gene>
<evidence type="ECO:0000256" key="1">
    <source>
        <dbReference type="SAM" id="MobiDB-lite"/>
    </source>
</evidence>
<feature type="region of interest" description="Disordered" evidence="1">
    <location>
        <begin position="186"/>
        <end position="233"/>
    </location>
</feature>
<evidence type="ECO:0000313" key="4">
    <source>
        <dbReference type="RefSeq" id="XP_022088846.1"/>
    </source>
</evidence>
<reference evidence="4" key="1">
    <citation type="submission" date="2025-08" db="UniProtKB">
        <authorList>
            <consortium name="RefSeq"/>
        </authorList>
    </citation>
    <scope>IDENTIFICATION</scope>
</reference>
<dbReference type="Proteomes" id="UP000694845">
    <property type="component" value="Unplaced"/>
</dbReference>
<feature type="region of interest" description="Disordered" evidence="1">
    <location>
        <begin position="152"/>
        <end position="171"/>
    </location>
</feature>
<feature type="transmembrane region" description="Helical" evidence="2">
    <location>
        <begin position="84"/>
        <end position="107"/>
    </location>
</feature>
<keyword evidence="2" id="KW-0472">Membrane</keyword>
<feature type="compositionally biased region" description="Pro residues" evidence="1">
    <location>
        <begin position="222"/>
        <end position="233"/>
    </location>
</feature>
<dbReference type="OrthoDB" id="10435759at2759"/>
<dbReference type="GeneID" id="110978279"/>
<dbReference type="OMA" id="NQYSAGH"/>
<evidence type="ECO:0000313" key="3">
    <source>
        <dbReference type="Proteomes" id="UP000694845"/>
    </source>
</evidence>
<evidence type="ECO:0000256" key="2">
    <source>
        <dbReference type="SAM" id="Phobius"/>
    </source>
</evidence>
<feature type="transmembrane region" description="Helical" evidence="2">
    <location>
        <begin position="113"/>
        <end position="138"/>
    </location>
</feature>
<keyword evidence="2" id="KW-1133">Transmembrane helix</keyword>
<dbReference type="KEGG" id="aplc:110978279"/>
<keyword evidence="2" id="KW-0812">Transmembrane</keyword>
<accession>A0A8B7YAW4</accession>